<dbReference type="InterPro" id="IPR010982">
    <property type="entry name" value="Lambda_DNA-bd_dom_sf"/>
</dbReference>
<dbReference type="PROSITE" id="PS50943">
    <property type="entry name" value="HTH_CROC1"/>
    <property type="match status" value="2"/>
</dbReference>
<accession>A0A1Y4M176</accession>
<dbReference type="InterPro" id="IPR001387">
    <property type="entry name" value="Cro/C1-type_HTH"/>
</dbReference>
<keyword evidence="1" id="KW-0238">DNA-binding</keyword>
<dbReference type="Proteomes" id="UP000195447">
    <property type="component" value="Unassembled WGS sequence"/>
</dbReference>
<dbReference type="AlphaFoldDB" id="A0A1Y4M176"/>
<dbReference type="RefSeq" id="WP_087158094.1">
    <property type="nucleotide sequence ID" value="NZ_NFKM01000002.1"/>
</dbReference>
<dbReference type="SUPFAM" id="SSF47413">
    <property type="entry name" value="lambda repressor-like DNA-binding domains"/>
    <property type="match status" value="2"/>
</dbReference>
<sequence length="210" mass="24568">MVINNGIKEAREKKMMTQNDLAKRMGVDVNVIKDWEENNTMISLKDVRRLTKYLDATSDQLLLGCTKPPIDLSGLTEDQIEEIFSLFITNLKKLNRHHRKINMKTNRSTVRDFGSKVYYIRVRLLGISQEELSYKLNISRTSVQSYERSSEVDSVNRIISLSKLSKVSTDYLIFNDCPLQLSSYELDNERYSILKQLVQFYVKYNTIHNR</sequence>
<dbReference type="PANTHER" id="PTHR46558">
    <property type="entry name" value="TRACRIPTIONAL REGULATORY PROTEIN-RELATED-RELATED"/>
    <property type="match status" value="1"/>
</dbReference>
<dbReference type="GO" id="GO:0003677">
    <property type="term" value="F:DNA binding"/>
    <property type="evidence" value="ECO:0007669"/>
    <property type="project" value="UniProtKB-KW"/>
</dbReference>
<dbReference type="Gene3D" id="1.10.260.40">
    <property type="entry name" value="lambda repressor-like DNA-binding domains"/>
    <property type="match status" value="2"/>
</dbReference>
<evidence type="ECO:0000313" key="3">
    <source>
        <dbReference type="EMBL" id="OUP61639.1"/>
    </source>
</evidence>
<comment type="caution">
    <text evidence="3">The sequence shown here is derived from an EMBL/GenBank/DDBJ whole genome shotgun (WGS) entry which is preliminary data.</text>
</comment>
<dbReference type="SMART" id="SM00530">
    <property type="entry name" value="HTH_XRE"/>
    <property type="match status" value="2"/>
</dbReference>
<feature type="domain" description="HTH cro/C1-type" evidence="2">
    <location>
        <begin position="117"/>
        <end position="172"/>
    </location>
</feature>
<dbReference type="CDD" id="cd00093">
    <property type="entry name" value="HTH_XRE"/>
    <property type="match status" value="2"/>
</dbReference>
<dbReference type="EMBL" id="NFKM01000002">
    <property type="protein sequence ID" value="OUP61639.1"/>
    <property type="molecule type" value="Genomic_DNA"/>
</dbReference>
<dbReference type="PANTHER" id="PTHR46558:SF4">
    <property type="entry name" value="DNA-BIDING PHAGE PROTEIN"/>
    <property type="match status" value="1"/>
</dbReference>
<feature type="domain" description="HTH cro/C1-type" evidence="2">
    <location>
        <begin position="7"/>
        <end position="61"/>
    </location>
</feature>
<dbReference type="Pfam" id="PF01381">
    <property type="entry name" value="HTH_3"/>
    <property type="match status" value="1"/>
</dbReference>
<evidence type="ECO:0000313" key="4">
    <source>
        <dbReference type="Proteomes" id="UP000195447"/>
    </source>
</evidence>
<proteinExistence type="predicted"/>
<gene>
    <name evidence="3" type="ORF">B5F14_01415</name>
</gene>
<keyword evidence="4" id="KW-1185">Reference proteome</keyword>
<name>A0A1Y4M176_9FIRM</name>
<evidence type="ECO:0000259" key="2">
    <source>
        <dbReference type="PROSITE" id="PS50943"/>
    </source>
</evidence>
<reference evidence="4" key="1">
    <citation type="submission" date="2017-04" db="EMBL/GenBank/DDBJ databases">
        <title>Function of individual gut microbiota members based on whole genome sequencing of pure cultures obtained from chicken caecum.</title>
        <authorList>
            <person name="Medvecky M."/>
            <person name="Cejkova D."/>
            <person name="Polansky O."/>
            <person name="Karasova D."/>
            <person name="Kubasova T."/>
            <person name="Cizek A."/>
            <person name="Rychlik I."/>
        </authorList>
    </citation>
    <scope>NUCLEOTIDE SEQUENCE [LARGE SCALE GENOMIC DNA]</scope>
    <source>
        <strain evidence="4">An178</strain>
    </source>
</reference>
<protein>
    <recommendedName>
        <fullName evidence="2">HTH cro/C1-type domain-containing protein</fullName>
    </recommendedName>
</protein>
<organism evidence="3 4">
    <name type="scientific">Faecalitalea cylindroides</name>
    <dbReference type="NCBI Taxonomy" id="39483"/>
    <lineage>
        <taxon>Bacteria</taxon>
        <taxon>Bacillati</taxon>
        <taxon>Bacillota</taxon>
        <taxon>Erysipelotrichia</taxon>
        <taxon>Erysipelotrichales</taxon>
        <taxon>Erysipelotrichaceae</taxon>
        <taxon>Faecalitalea</taxon>
    </lineage>
</organism>
<evidence type="ECO:0000256" key="1">
    <source>
        <dbReference type="ARBA" id="ARBA00023125"/>
    </source>
</evidence>